<evidence type="ECO:0000256" key="9">
    <source>
        <dbReference type="SAM" id="MobiDB-lite"/>
    </source>
</evidence>
<dbReference type="AlphaFoldDB" id="A0A9W7GMD5"/>
<dbReference type="GO" id="GO:0003356">
    <property type="term" value="P:regulation of cilium beat frequency"/>
    <property type="evidence" value="ECO:0007669"/>
    <property type="project" value="TreeGrafter"/>
</dbReference>
<name>A0A9W7GMD5_9STRA</name>
<keyword evidence="4" id="KW-0963">Cytoplasm</keyword>
<comment type="similarity">
    <text evidence="2">Belongs to the CFAP206 family.</text>
</comment>
<reference evidence="11" key="1">
    <citation type="journal article" date="2023" name="Commun. Biol.">
        <title>Genome analysis of Parmales, the sister group of diatoms, reveals the evolutionary specialization of diatoms from phago-mixotrophs to photoautotrophs.</title>
        <authorList>
            <person name="Ban H."/>
            <person name="Sato S."/>
            <person name="Yoshikawa S."/>
            <person name="Yamada K."/>
            <person name="Nakamura Y."/>
            <person name="Ichinomiya M."/>
            <person name="Sato N."/>
            <person name="Blanc-Mathieu R."/>
            <person name="Endo H."/>
            <person name="Kuwata A."/>
            <person name="Ogata H."/>
        </authorList>
    </citation>
    <scope>NUCLEOTIDE SEQUENCE [LARGE SCALE GENOMIC DNA]</scope>
</reference>
<dbReference type="Pfam" id="PF12018">
    <property type="entry name" value="FAP206"/>
    <property type="match status" value="1"/>
</dbReference>
<dbReference type="GO" id="GO:0005930">
    <property type="term" value="C:axoneme"/>
    <property type="evidence" value="ECO:0007669"/>
    <property type="project" value="UniProtKB-SubCell"/>
</dbReference>
<dbReference type="EMBL" id="BRYA01000366">
    <property type="protein sequence ID" value="GMI47975.1"/>
    <property type="molecule type" value="Genomic_DNA"/>
</dbReference>
<comment type="subcellular location">
    <subcellularLocation>
        <location evidence="1">Cytoplasm</location>
        <location evidence="1">Cytoskeleton</location>
        <location evidence="1">Cilium axoneme</location>
    </subcellularLocation>
</comment>
<keyword evidence="6" id="KW-0969">Cilium</keyword>
<evidence type="ECO:0000256" key="2">
    <source>
        <dbReference type="ARBA" id="ARBA00010500"/>
    </source>
</evidence>
<proteinExistence type="inferred from homology"/>
<dbReference type="InterPro" id="IPR021897">
    <property type="entry name" value="FAP206"/>
</dbReference>
<sequence length="677" mass="75270">MEEIEEVVQEIVAGCKAHKVTVSPLLAAFCARTILEGDSVSFALEKDLSDDDVNKIIEMSIARLLERDSPSLETVKMQVGFDSSHVTAEERVRNRRNRAEEKKRERHRDIISTKPLDSNDFDSLTTLYREIFSLLTKTRDGDDYDGDVRRSVEREVAAAVESVFPRIGLKSFVQLSAEEKKQQLDELASIVTGIRLFNKESGKGGAGLESVEVLASNKVGELSDIIQAELEAVNDVCADYQEAIVFSNLRKPEQVTEFMIQRWKDELSNRRQYLSYLQSLFEDVSKCGGKVASLRDMYLSELDDLGSLVGGRNSVPKEHVYPKFDKIARLWNSIADELEVLLSREGTLNDLADFKGSYTATLNPASQVLALARDAPNLSTEEEAEAARAAVAVADGVGAAAAEEKAEEKEDTEEKKEEVPKGSVPADLLPVEKRPQVLSVDSTPEFMQLPLEYQGFCCWTITNRGGLLLPGKPGLGVVQYNDTFYVFAHEVALQAFLDDPVKYCKGVKDTAMKSPELIHLLRLQNEFPNTAIAKLMGGEAQPKIEEGGIPLGFDAPKEKKDQSTETPTHFIEKNIDPSYEWNSWGLRRRALQTANLRKCKTTSQQTDNSHMRRENDSQVYLPKTSSTMTKTSTGTCTNKEITYVGGLRGDTSRVKTKGVVNLSLEIKPTINKGTSHR</sequence>
<dbReference type="PANTHER" id="PTHR21442">
    <property type="entry name" value="CILIA- AND FLAGELLA-ASSOCIATED PROTEIN 206"/>
    <property type="match status" value="1"/>
</dbReference>
<keyword evidence="7" id="KW-0206">Cytoskeleton</keyword>
<evidence type="ECO:0000256" key="1">
    <source>
        <dbReference type="ARBA" id="ARBA00004430"/>
    </source>
</evidence>
<comment type="caution">
    <text evidence="10">The sequence shown here is derived from an EMBL/GenBank/DDBJ whole genome shotgun (WGS) entry which is preliminary data.</text>
</comment>
<keyword evidence="8" id="KW-0966">Cell projection</keyword>
<gene>
    <name evidence="10" type="ORF">TrCOL_g8908</name>
</gene>
<evidence type="ECO:0000256" key="3">
    <source>
        <dbReference type="ARBA" id="ARBA00021602"/>
    </source>
</evidence>
<organism evidence="10 11">
    <name type="scientific">Triparma columacea</name>
    <dbReference type="NCBI Taxonomy" id="722753"/>
    <lineage>
        <taxon>Eukaryota</taxon>
        <taxon>Sar</taxon>
        <taxon>Stramenopiles</taxon>
        <taxon>Ochrophyta</taxon>
        <taxon>Bolidophyceae</taxon>
        <taxon>Parmales</taxon>
        <taxon>Triparmaceae</taxon>
        <taxon>Triparma</taxon>
    </lineage>
</organism>
<accession>A0A9W7GMD5</accession>
<evidence type="ECO:0000313" key="11">
    <source>
        <dbReference type="Proteomes" id="UP001165065"/>
    </source>
</evidence>
<protein>
    <recommendedName>
        <fullName evidence="3">Cilia- and flagella-associated protein 206</fullName>
    </recommendedName>
</protein>
<feature type="compositionally biased region" description="Basic and acidic residues" evidence="9">
    <location>
        <begin position="87"/>
        <end position="107"/>
    </location>
</feature>
<evidence type="ECO:0000256" key="7">
    <source>
        <dbReference type="ARBA" id="ARBA00023212"/>
    </source>
</evidence>
<feature type="region of interest" description="Disordered" evidence="9">
    <location>
        <begin position="400"/>
        <end position="424"/>
    </location>
</feature>
<evidence type="ECO:0000256" key="4">
    <source>
        <dbReference type="ARBA" id="ARBA00022490"/>
    </source>
</evidence>
<dbReference type="GO" id="GO:0036064">
    <property type="term" value="C:ciliary basal body"/>
    <property type="evidence" value="ECO:0007669"/>
    <property type="project" value="TreeGrafter"/>
</dbReference>
<evidence type="ECO:0000256" key="5">
    <source>
        <dbReference type="ARBA" id="ARBA00022794"/>
    </source>
</evidence>
<feature type="region of interest" description="Disordered" evidence="9">
    <location>
        <begin position="86"/>
        <end position="107"/>
    </location>
</feature>
<dbReference type="PANTHER" id="PTHR21442:SF0">
    <property type="entry name" value="CILIA- AND FLAGELLA-ASSOCIATED PROTEIN 206"/>
    <property type="match status" value="1"/>
</dbReference>
<evidence type="ECO:0000256" key="6">
    <source>
        <dbReference type="ARBA" id="ARBA00023069"/>
    </source>
</evidence>
<keyword evidence="11" id="KW-1185">Reference proteome</keyword>
<dbReference type="Proteomes" id="UP001165065">
    <property type="component" value="Unassembled WGS sequence"/>
</dbReference>
<dbReference type="GO" id="GO:0030030">
    <property type="term" value="P:cell projection organization"/>
    <property type="evidence" value="ECO:0007669"/>
    <property type="project" value="UniProtKB-KW"/>
</dbReference>
<evidence type="ECO:0000313" key="10">
    <source>
        <dbReference type="EMBL" id="GMI47975.1"/>
    </source>
</evidence>
<evidence type="ECO:0000256" key="8">
    <source>
        <dbReference type="ARBA" id="ARBA00023273"/>
    </source>
</evidence>
<dbReference type="OrthoDB" id="10251073at2759"/>
<feature type="compositionally biased region" description="Basic and acidic residues" evidence="9">
    <location>
        <begin position="402"/>
        <end position="420"/>
    </location>
</feature>
<keyword evidence="5" id="KW-0970">Cilium biogenesis/degradation</keyword>